<organism evidence="2">
    <name type="scientific">Trichuris suis</name>
    <name type="common">pig whipworm</name>
    <dbReference type="NCBI Taxonomy" id="68888"/>
    <lineage>
        <taxon>Eukaryota</taxon>
        <taxon>Metazoa</taxon>
        <taxon>Ecdysozoa</taxon>
        <taxon>Nematoda</taxon>
        <taxon>Enoplea</taxon>
        <taxon>Dorylaimia</taxon>
        <taxon>Trichinellida</taxon>
        <taxon>Trichuridae</taxon>
        <taxon>Trichuris</taxon>
    </lineage>
</organism>
<proteinExistence type="predicted"/>
<keyword evidence="3" id="KW-1185">Reference proteome</keyword>
<dbReference type="Proteomes" id="UP000030758">
    <property type="component" value="Unassembled WGS sequence"/>
</dbReference>
<accession>A0A085NQH7</accession>
<evidence type="ECO:0000313" key="3">
    <source>
        <dbReference type="Proteomes" id="UP000030764"/>
    </source>
</evidence>
<gene>
    <name evidence="1" type="ORF">M513_04286</name>
    <name evidence="2" type="ORF">M514_04286</name>
</gene>
<evidence type="ECO:0000313" key="1">
    <source>
        <dbReference type="EMBL" id="KFD54852.1"/>
    </source>
</evidence>
<dbReference type="AlphaFoldDB" id="A0A085NQH7"/>
<sequence length="60" mass="6895">MFDIHIDALVRERLGENYTAKFGFITTTGKPSKFGELEQKYGKPEWPKCKRTISAYALPD</sequence>
<dbReference type="Proteomes" id="UP000030764">
    <property type="component" value="Unassembled WGS sequence"/>
</dbReference>
<protein>
    <submittedName>
        <fullName evidence="2">Uncharacterized protein</fullName>
    </submittedName>
</protein>
<name>A0A085NQH7_9BILA</name>
<dbReference type="EMBL" id="KL363204">
    <property type="protein sequence ID" value="KFD54852.1"/>
    <property type="molecule type" value="Genomic_DNA"/>
</dbReference>
<evidence type="ECO:0000313" key="2">
    <source>
        <dbReference type="EMBL" id="KFD71723.1"/>
    </source>
</evidence>
<reference evidence="2 3" key="1">
    <citation type="journal article" date="2014" name="Nat. Genet.">
        <title>Genome and transcriptome of the porcine whipworm Trichuris suis.</title>
        <authorList>
            <person name="Jex A.R."/>
            <person name="Nejsum P."/>
            <person name="Schwarz E.M."/>
            <person name="Hu L."/>
            <person name="Young N.D."/>
            <person name="Hall R.S."/>
            <person name="Korhonen P.K."/>
            <person name="Liao S."/>
            <person name="Thamsborg S."/>
            <person name="Xia J."/>
            <person name="Xu P."/>
            <person name="Wang S."/>
            <person name="Scheerlinck J.P."/>
            <person name="Hofmann A."/>
            <person name="Sternberg P.W."/>
            <person name="Wang J."/>
            <person name="Gasser R.B."/>
        </authorList>
    </citation>
    <scope>NUCLEOTIDE SEQUENCE [LARGE SCALE GENOMIC DNA]</scope>
    <source>
        <strain evidence="2">DCEP-RM93F</strain>
        <strain evidence="1">DCEP-RM93M</strain>
    </source>
</reference>
<dbReference type="EMBL" id="KL367481">
    <property type="protein sequence ID" value="KFD71723.1"/>
    <property type="molecule type" value="Genomic_DNA"/>
</dbReference>